<dbReference type="OrthoDB" id="6424757at2759"/>
<accession>A0A7R9R087</accession>
<dbReference type="AlphaFoldDB" id="A0A7R9R087"/>
<dbReference type="EMBL" id="OC958118">
    <property type="protein sequence ID" value="CAD7665094.1"/>
    <property type="molecule type" value="Genomic_DNA"/>
</dbReference>
<dbReference type="SMART" id="SM00324">
    <property type="entry name" value="RhoGAP"/>
    <property type="match status" value="1"/>
</dbReference>
<dbReference type="EMBL" id="CAJPVJ010043293">
    <property type="protein sequence ID" value="CAG2182231.1"/>
    <property type="molecule type" value="Genomic_DNA"/>
</dbReference>
<feature type="non-terminal residue" evidence="2">
    <location>
        <position position="1"/>
    </location>
</feature>
<dbReference type="PANTHER" id="PTHR23179:SF3">
    <property type="entry name" value="RHO GTPASE-ACTIVATING PROTEIN 20"/>
    <property type="match status" value="1"/>
</dbReference>
<dbReference type="GO" id="GO:0005096">
    <property type="term" value="F:GTPase activator activity"/>
    <property type="evidence" value="ECO:0007669"/>
    <property type="project" value="TreeGrafter"/>
</dbReference>
<evidence type="ECO:0000259" key="1">
    <source>
        <dbReference type="PROSITE" id="PS50238"/>
    </source>
</evidence>
<keyword evidence="3" id="KW-1185">Reference proteome</keyword>
<dbReference type="Gene3D" id="1.10.555.10">
    <property type="entry name" value="Rho GTPase activation protein"/>
    <property type="match status" value="1"/>
</dbReference>
<proteinExistence type="predicted"/>
<dbReference type="GO" id="GO:0007165">
    <property type="term" value="P:signal transduction"/>
    <property type="evidence" value="ECO:0007669"/>
    <property type="project" value="InterPro"/>
</dbReference>
<reference evidence="2" key="1">
    <citation type="submission" date="2020-11" db="EMBL/GenBank/DDBJ databases">
        <authorList>
            <person name="Tran Van P."/>
        </authorList>
    </citation>
    <scope>NUCLEOTIDE SEQUENCE</scope>
</reference>
<sequence>GREPSTPTKGKLFGQHLDLICYEDSLPQPIMLMLKELNQKGPYIEGIFRKSANARVCKEFRAKLESESEPNISEVPVIVIASVFKEYLRSLPDCLLQSQLYPQWIEAIGVSNNHECRERVQRLLQRLPAPNILLLRHFLCALWHIVQQSALNKMCAVNLGVCVGQNLLTSNPFGNPSPVPPSSQTCE</sequence>
<dbReference type="PANTHER" id="PTHR23179">
    <property type="entry name" value="T-CELL ACTIVATION RHO GTPASE ACTIVATING PROTEIN-RELATED"/>
    <property type="match status" value="1"/>
</dbReference>
<protein>
    <recommendedName>
        <fullName evidence="1">Rho-GAP domain-containing protein</fullName>
    </recommendedName>
</protein>
<organism evidence="2">
    <name type="scientific">Oppiella nova</name>
    <dbReference type="NCBI Taxonomy" id="334625"/>
    <lineage>
        <taxon>Eukaryota</taxon>
        <taxon>Metazoa</taxon>
        <taxon>Ecdysozoa</taxon>
        <taxon>Arthropoda</taxon>
        <taxon>Chelicerata</taxon>
        <taxon>Arachnida</taxon>
        <taxon>Acari</taxon>
        <taxon>Acariformes</taxon>
        <taxon>Sarcoptiformes</taxon>
        <taxon>Oribatida</taxon>
        <taxon>Brachypylina</taxon>
        <taxon>Oppioidea</taxon>
        <taxon>Oppiidae</taxon>
        <taxon>Oppiella</taxon>
    </lineage>
</organism>
<dbReference type="SUPFAM" id="SSF48350">
    <property type="entry name" value="GTPase activation domain, GAP"/>
    <property type="match status" value="1"/>
</dbReference>
<gene>
    <name evidence="2" type="ORF">ONB1V03_LOCUS21652</name>
</gene>
<feature type="non-terminal residue" evidence="2">
    <location>
        <position position="187"/>
    </location>
</feature>
<feature type="domain" description="Rho-GAP" evidence="1">
    <location>
        <begin position="15"/>
        <end position="187"/>
    </location>
</feature>
<dbReference type="InterPro" id="IPR008936">
    <property type="entry name" value="Rho_GTPase_activation_prot"/>
</dbReference>
<dbReference type="Pfam" id="PF00620">
    <property type="entry name" value="RhoGAP"/>
    <property type="match status" value="1"/>
</dbReference>
<evidence type="ECO:0000313" key="3">
    <source>
        <dbReference type="Proteomes" id="UP000728032"/>
    </source>
</evidence>
<dbReference type="InterPro" id="IPR000198">
    <property type="entry name" value="RhoGAP_dom"/>
</dbReference>
<evidence type="ECO:0000313" key="2">
    <source>
        <dbReference type="EMBL" id="CAD7665094.1"/>
    </source>
</evidence>
<dbReference type="PROSITE" id="PS50238">
    <property type="entry name" value="RHOGAP"/>
    <property type="match status" value="1"/>
</dbReference>
<dbReference type="Proteomes" id="UP000728032">
    <property type="component" value="Unassembled WGS sequence"/>
</dbReference>
<name>A0A7R9R087_9ACAR</name>